<feature type="repeat" description="RCC1" evidence="2">
    <location>
        <begin position="260"/>
        <end position="297"/>
    </location>
</feature>
<dbReference type="Pfam" id="PF25390">
    <property type="entry name" value="WD40_RLD"/>
    <property type="match status" value="1"/>
</dbReference>
<dbReference type="EMBL" id="JAEPRD010000040">
    <property type="protein sequence ID" value="KAG2204977.1"/>
    <property type="molecule type" value="Genomic_DNA"/>
</dbReference>
<evidence type="ECO:0000313" key="5">
    <source>
        <dbReference type="Proteomes" id="UP000603453"/>
    </source>
</evidence>
<feature type="repeat" description="RCC1" evidence="2">
    <location>
        <begin position="2"/>
        <end position="54"/>
    </location>
</feature>
<protein>
    <recommendedName>
        <fullName evidence="3">RCC1-like domain-containing protein</fullName>
    </recommendedName>
</protein>
<dbReference type="InterPro" id="IPR009091">
    <property type="entry name" value="RCC1/BLIP-II"/>
</dbReference>
<accession>A0A8H7R5U5</accession>
<gene>
    <name evidence="4" type="ORF">INT47_002601</name>
</gene>
<dbReference type="OrthoDB" id="5370059at2759"/>
<dbReference type="SUPFAM" id="SSF50985">
    <property type="entry name" value="RCC1/BLIP-II"/>
    <property type="match status" value="1"/>
</dbReference>
<dbReference type="InterPro" id="IPR058923">
    <property type="entry name" value="RCC1-like_dom"/>
</dbReference>
<dbReference type="PANTHER" id="PTHR22870:SF466">
    <property type="entry name" value="ANKYRIN REPEAT-CONTAINING PROTEIN"/>
    <property type="match status" value="1"/>
</dbReference>
<dbReference type="PANTHER" id="PTHR22870">
    <property type="entry name" value="REGULATOR OF CHROMOSOME CONDENSATION"/>
    <property type="match status" value="1"/>
</dbReference>
<dbReference type="InterPro" id="IPR000408">
    <property type="entry name" value="Reg_chr_condens"/>
</dbReference>
<dbReference type="InterPro" id="IPR051210">
    <property type="entry name" value="Ub_ligase/GEF_domain"/>
</dbReference>
<keyword evidence="5" id="KW-1185">Reference proteome</keyword>
<dbReference type="Proteomes" id="UP000603453">
    <property type="component" value="Unassembled WGS sequence"/>
</dbReference>
<comment type="caution">
    <text evidence="4">The sequence shown here is derived from an EMBL/GenBank/DDBJ whole genome shotgun (WGS) entry which is preliminary data.</text>
</comment>
<feature type="repeat" description="RCC1" evidence="2">
    <location>
        <begin position="217"/>
        <end position="259"/>
    </location>
</feature>
<sequence length="343" mass="37676">MNKLFGFGSNGNGQLGIGNLEDVSEPTPCQGIPDSETVRKVTGGGNHTALITDSGHLYMSGFSQFGEEHMKLLSAQPEEKNKEWMIYQLRFNHTKWQDVACGWAFTILVSESGKLYGMGTSRWNELAGKSSKELVEIDHVQLQDIVSVACGWRHVVVLDKTGQVYGWGWGRHGQLGPAIVASTDKKDIRSIQKIDMPQPIVQIACGHVHTILRGKDGTVYGFGSNKYGQLGDITSDGIILTQSVYIDAGWHHSASLDEKGELRLWGRNDHGQLTQQPLQNIKRVACGSEHTLSITNDKKVAAWGWNEHGNCTTEKDFVDTPVIVKQSDKINVIGAGCATSWFG</sequence>
<dbReference type="AlphaFoldDB" id="A0A8H7R5U5"/>
<evidence type="ECO:0000256" key="2">
    <source>
        <dbReference type="PROSITE-ProRule" id="PRU00235"/>
    </source>
</evidence>
<dbReference type="Gene3D" id="2.130.10.30">
    <property type="entry name" value="Regulator of chromosome condensation 1/beta-lactamase-inhibitor protein II"/>
    <property type="match status" value="2"/>
</dbReference>
<evidence type="ECO:0000313" key="4">
    <source>
        <dbReference type="EMBL" id="KAG2204977.1"/>
    </source>
</evidence>
<name>A0A8H7R5U5_9FUNG</name>
<reference evidence="4" key="1">
    <citation type="submission" date="2020-12" db="EMBL/GenBank/DDBJ databases">
        <title>Metabolic potential, ecology and presence of endohyphal bacteria is reflected in genomic diversity of Mucoromycotina.</title>
        <authorList>
            <person name="Muszewska A."/>
            <person name="Okrasinska A."/>
            <person name="Steczkiewicz K."/>
            <person name="Drgas O."/>
            <person name="Orlowska M."/>
            <person name="Perlinska-Lenart U."/>
            <person name="Aleksandrzak-Piekarczyk T."/>
            <person name="Szatraj K."/>
            <person name="Zielenkiewicz U."/>
            <person name="Pilsyk S."/>
            <person name="Malc E."/>
            <person name="Mieczkowski P."/>
            <person name="Kruszewska J.S."/>
            <person name="Biernat P."/>
            <person name="Pawlowska J."/>
        </authorList>
    </citation>
    <scope>NUCLEOTIDE SEQUENCE</scope>
    <source>
        <strain evidence="4">WA0000017839</strain>
    </source>
</reference>
<proteinExistence type="predicted"/>
<feature type="repeat" description="RCC1" evidence="2">
    <location>
        <begin position="162"/>
        <end position="216"/>
    </location>
</feature>
<dbReference type="PROSITE" id="PS50012">
    <property type="entry name" value="RCC1_3"/>
    <property type="match status" value="5"/>
</dbReference>
<keyword evidence="1" id="KW-0677">Repeat</keyword>
<evidence type="ECO:0000256" key="1">
    <source>
        <dbReference type="ARBA" id="ARBA00022737"/>
    </source>
</evidence>
<dbReference type="PROSITE" id="PS00626">
    <property type="entry name" value="RCC1_2"/>
    <property type="match status" value="2"/>
</dbReference>
<feature type="repeat" description="RCC1" evidence="2">
    <location>
        <begin position="113"/>
        <end position="161"/>
    </location>
</feature>
<evidence type="ECO:0000259" key="3">
    <source>
        <dbReference type="Pfam" id="PF25390"/>
    </source>
</evidence>
<dbReference type="PRINTS" id="PR00633">
    <property type="entry name" value="RCCNDNSATION"/>
</dbReference>
<organism evidence="4 5">
    <name type="scientific">Mucor saturninus</name>
    <dbReference type="NCBI Taxonomy" id="64648"/>
    <lineage>
        <taxon>Eukaryota</taxon>
        <taxon>Fungi</taxon>
        <taxon>Fungi incertae sedis</taxon>
        <taxon>Mucoromycota</taxon>
        <taxon>Mucoromycotina</taxon>
        <taxon>Mucoromycetes</taxon>
        <taxon>Mucorales</taxon>
        <taxon>Mucorineae</taxon>
        <taxon>Mucoraceae</taxon>
        <taxon>Mucor</taxon>
    </lineage>
</organism>
<feature type="domain" description="RCC1-like" evidence="3">
    <location>
        <begin position="4"/>
        <end position="340"/>
    </location>
</feature>